<dbReference type="AlphaFoldDB" id="A0AAW9HJN7"/>
<accession>A0AAW9HJN7</accession>
<comment type="caution">
    <text evidence="2">The sequence shown here is derived from an EMBL/GenBank/DDBJ whole genome shotgun (WGS) entry which is preliminary data.</text>
</comment>
<name>A0AAW9HJN7_9ACTO</name>
<evidence type="ECO:0000313" key="2">
    <source>
        <dbReference type="EMBL" id="MDY5141010.1"/>
    </source>
</evidence>
<feature type="domain" description="Helix-turn-helix" evidence="1">
    <location>
        <begin position="64"/>
        <end position="112"/>
    </location>
</feature>
<dbReference type="Proteomes" id="UP001284901">
    <property type="component" value="Unassembled WGS sequence"/>
</dbReference>
<proteinExistence type="predicted"/>
<evidence type="ECO:0000259" key="1">
    <source>
        <dbReference type="Pfam" id="PF12728"/>
    </source>
</evidence>
<dbReference type="Pfam" id="PF12728">
    <property type="entry name" value="HTH_17"/>
    <property type="match status" value="1"/>
</dbReference>
<sequence length="153" mass="17613">MTITHDDKIAQIDPEIMDRIRRLLAKSRRVGLTFDGVTIEIPPLLRAQISMAVQEEPDGDREISTQEAADLLNMTRPTVVKLCEEGAIPFRKITTHRRLWLSDVLNYREKQRQVAKKALDEISDMTYELGLYDQTPEEIEAAIAEIRRIRKGL</sequence>
<evidence type="ECO:0000313" key="5">
    <source>
        <dbReference type="Proteomes" id="UP001288320"/>
    </source>
</evidence>
<dbReference type="RefSeq" id="WP_159454982.1">
    <property type="nucleotide sequence ID" value="NZ_CAUPFC010000013.1"/>
</dbReference>
<dbReference type="InterPro" id="IPR041657">
    <property type="entry name" value="HTH_17"/>
</dbReference>
<organism evidence="2 5">
    <name type="scientific">Actinotignum timonense</name>
    <dbReference type="NCBI Taxonomy" id="1870995"/>
    <lineage>
        <taxon>Bacteria</taxon>
        <taxon>Bacillati</taxon>
        <taxon>Actinomycetota</taxon>
        <taxon>Actinomycetes</taxon>
        <taxon>Actinomycetales</taxon>
        <taxon>Actinomycetaceae</taxon>
        <taxon>Actinotignum</taxon>
    </lineage>
</organism>
<dbReference type="Proteomes" id="UP001288320">
    <property type="component" value="Unassembled WGS sequence"/>
</dbReference>
<dbReference type="NCBIfam" id="TIGR01764">
    <property type="entry name" value="excise"/>
    <property type="match status" value="1"/>
</dbReference>
<keyword evidence="4" id="KW-1185">Reference proteome</keyword>
<dbReference type="InterPro" id="IPR010093">
    <property type="entry name" value="SinI_DNA-bd"/>
</dbReference>
<dbReference type="EMBL" id="JAWNFV010000014">
    <property type="protein sequence ID" value="MDY5141010.1"/>
    <property type="molecule type" value="Genomic_DNA"/>
</dbReference>
<dbReference type="GO" id="GO:0003677">
    <property type="term" value="F:DNA binding"/>
    <property type="evidence" value="ECO:0007669"/>
    <property type="project" value="InterPro"/>
</dbReference>
<gene>
    <name evidence="2" type="ORF">R6G74_06770</name>
    <name evidence="3" type="ORF">R6P33_09525</name>
</gene>
<protein>
    <submittedName>
        <fullName evidence="2">Helix-turn-helix domain-containing protein</fullName>
    </submittedName>
</protein>
<reference evidence="2 4" key="1">
    <citation type="submission" date="2023-10" db="EMBL/GenBank/DDBJ databases">
        <title>Whole Genome based description of the genera Actinobaculum and Actinotignum reveals a complex phylogenetic relationship within the species included in the genus Actinotignum.</title>
        <authorList>
            <person name="Jensen C.S."/>
            <person name="Dargis R."/>
            <person name="Kemp M."/>
            <person name="Christensen J.J."/>
        </authorList>
    </citation>
    <scope>NUCLEOTIDE SEQUENCE</scope>
    <source>
        <strain evidence="3 4">SLA_B089</strain>
        <strain evidence="2">SLA_B245</strain>
    </source>
</reference>
<dbReference type="GeneID" id="92813205"/>
<evidence type="ECO:0000313" key="3">
    <source>
        <dbReference type="EMBL" id="MDY5147248.1"/>
    </source>
</evidence>
<dbReference type="EMBL" id="JAWNFY010000046">
    <property type="protein sequence ID" value="MDY5147248.1"/>
    <property type="molecule type" value="Genomic_DNA"/>
</dbReference>
<evidence type="ECO:0000313" key="4">
    <source>
        <dbReference type="Proteomes" id="UP001284901"/>
    </source>
</evidence>